<name>A0AAE4Z7B3_9BACT</name>
<evidence type="ECO:0000313" key="2">
    <source>
        <dbReference type="EMBL" id="NIR75084.1"/>
    </source>
</evidence>
<evidence type="ECO:0000256" key="1">
    <source>
        <dbReference type="SAM" id="Phobius"/>
    </source>
</evidence>
<sequence length="322" mass="35621">MNELKLQALTCPQCGAPEVVREGTRITPCERCGALLCLSEVSTPRYEAVTNLSAAQALNTARNWLDRERHVGIFGRPELVFIPYHEIAGRRIGVFERKIPERKRVYNRIYDHQSGGTTVEAEWTYEEKEDTKVMVSDVQHLTPAASAPWDLSMFDARTARKMAQLKSFNLVEAQRRATVYAAEQSAEALGDRRFAGGKDTEMVADSRRTIFFPFWAIPVSTGEGSYEIVLEAISGQIVAWRLPQSYPAGSWSWALLAIPGSLLAGHGLYGILFGTPVVPPFAALAVGALATAAALYRANRPDWMLRSWPEPGAIPRLERDGG</sequence>
<keyword evidence="1" id="KW-1133">Transmembrane helix</keyword>
<dbReference type="AlphaFoldDB" id="A0AAE4Z7B3"/>
<accession>A0AAE4Z7B3</accession>
<protein>
    <submittedName>
        <fullName evidence="2">Uncharacterized protein</fullName>
    </submittedName>
</protein>
<dbReference type="EMBL" id="JAACAK010000063">
    <property type="protein sequence ID" value="NIR75084.1"/>
    <property type="molecule type" value="Genomic_DNA"/>
</dbReference>
<comment type="caution">
    <text evidence="2">The sequence shown here is derived from an EMBL/GenBank/DDBJ whole genome shotgun (WGS) entry which is preliminary data.</text>
</comment>
<dbReference type="Proteomes" id="UP000702544">
    <property type="component" value="Unassembled WGS sequence"/>
</dbReference>
<organism evidence="2 3">
    <name type="scientific">Candidatus Kutchimonas denitrificans</name>
    <dbReference type="NCBI Taxonomy" id="3056748"/>
    <lineage>
        <taxon>Bacteria</taxon>
        <taxon>Pseudomonadati</taxon>
        <taxon>Gemmatimonadota</taxon>
        <taxon>Gemmatimonadia</taxon>
        <taxon>Candidatus Palauibacterales</taxon>
        <taxon>Candidatus Palauibacteraceae</taxon>
        <taxon>Candidatus Kutchimonas</taxon>
    </lineage>
</organism>
<gene>
    <name evidence="2" type="ORF">GWO12_08235</name>
</gene>
<proteinExistence type="predicted"/>
<evidence type="ECO:0000313" key="3">
    <source>
        <dbReference type="Proteomes" id="UP000702544"/>
    </source>
</evidence>
<reference evidence="2 3" key="1">
    <citation type="submission" date="2020-01" db="EMBL/GenBank/DDBJ databases">
        <title>Genomes assembled from Gulf of Kutch pelagic sediment metagenomes.</title>
        <authorList>
            <person name="Chandrashekar M."/>
            <person name="Mahajan M.S."/>
            <person name="Dave K.J."/>
            <person name="Vatsa P."/>
            <person name="Nathani N.M."/>
        </authorList>
    </citation>
    <scope>NUCLEOTIDE SEQUENCE [LARGE SCALE GENOMIC DNA]</scope>
    <source>
        <strain evidence="2">KS3-K002</strain>
    </source>
</reference>
<keyword evidence="1" id="KW-0812">Transmembrane</keyword>
<feature type="transmembrane region" description="Helical" evidence="1">
    <location>
        <begin position="251"/>
        <end position="271"/>
    </location>
</feature>
<feature type="transmembrane region" description="Helical" evidence="1">
    <location>
        <begin position="277"/>
        <end position="296"/>
    </location>
</feature>
<keyword evidence="1" id="KW-0472">Membrane</keyword>